<evidence type="ECO:0000313" key="11">
    <source>
        <dbReference type="Proteomes" id="UP001152320"/>
    </source>
</evidence>
<keyword evidence="8" id="KW-0460">Magnesium</keyword>
<evidence type="ECO:0000256" key="4">
    <source>
        <dbReference type="ARBA" id="ARBA00022695"/>
    </source>
</evidence>
<dbReference type="Proteomes" id="UP001152320">
    <property type="component" value="Chromosome 9"/>
</dbReference>
<dbReference type="GO" id="GO:0016779">
    <property type="term" value="F:nucleotidyltransferase activity"/>
    <property type="evidence" value="ECO:0007669"/>
    <property type="project" value="UniProtKB-KW"/>
</dbReference>
<evidence type="ECO:0000256" key="5">
    <source>
        <dbReference type="ARBA" id="ARBA00022723"/>
    </source>
</evidence>
<dbReference type="PANTHER" id="PTHR12153:SF15">
    <property type="entry name" value="PROTEIN ADENYLYLTRANSFERASE SELO, MITOCHONDRIAL"/>
    <property type="match status" value="1"/>
</dbReference>
<keyword evidence="6" id="KW-0547">Nucleotide-binding</keyword>
<keyword evidence="7" id="KW-0067">ATP-binding</keyword>
<proteinExistence type="inferred from homology"/>
<keyword evidence="5" id="KW-0479">Metal-binding</keyword>
<dbReference type="PANTHER" id="PTHR12153">
    <property type="entry name" value="SELENOPROTEIN O"/>
    <property type="match status" value="1"/>
</dbReference>
<dbReference type="Pfam" id="PF02696">
    <property type="entry name" value="SelO"/>
    <property type="match status" value="2"/>
</dbReference>
<evidence type="ECO:0000256" key="6">
    <source>
        <dbReference type="ARBA" id="ARBA00022741"/>
    </source>
</evidence>
<evidence type="ECO:0000313" key="10">
    <source>
        <dbReference type="EMBL" id="KAJ8036386.1"/>
    </source>
</evidence>
<evidence type="ECO:0000256" key="8">
    <source>
        <dbReference type="ARBA" id="ARBA00022842"/>
    </source>
</evidence>
<dbReference type="AlphaFoldDB" id="A0A9Q1C0K5"/>
<comment type="cofactor">
    <cofactor evidence="1">
        <name>Mg(2+)</name>
        <dbReference type="ChEBI" id="CHEBI:18420"/>
    </cofactor>
</comment>
<dbReference type="InterPro" id="IPR003846">
    <property type="entry name" value="SelO"/>
</dbReference>
<dbReference type="EMBL" id="JAIZAY010000009">
    <property type="protein sequence ID" value="KAJ8036386.1"/>
    <property type="molecule type" value="Genomic_DNA"/>
</dbReference>
<name>A0A9Q1C0K5_HOLLE</name>
<dbReference type="GO" id="GO:0046872">
    <property type="term" value="F:metal ion binding"/>
    <property type="evidence" value="ECO:0007669"/>
    <property type="project" value="UniProtKB-KW"/>
</dbReference>
<evidence type="ECO:0000256" key="2">
    <source>
        <dbReference type="ARBA" id="ARBA00009747"/>
    </source>
</evidence>
<gene>
    <name evidence="10" type="ORF">HOLleu_20340</name>
</gene>
<accession>A0A9Q1C0K5</accession>
<organism evidence="10 11">
    <name type="scientific">Holothuria leucospilota</name>
    <name type="common">Black long sea cucumber</name>
    <name type="synonym">Mertensiothuria leucospilota</name>
    <dbReference type="NCBI Taxonomy" id="206669"/>
    <lineage>
        <taxon>Eukaryota</taxon>
        <taxon>Metazoa</taxon>
        <taxon>Echinodermata</taxon>
        <taxon>Eleutherozoa</taxon>
        <taxon>Echinozoa</taxon>
        <taxon>Holothuroidea</taxon>
        <taxon>Aspidochirotacea</taxon>
        <taxon>Aspidochirotida</taxon>
        <taxon>Holothuriidae</taxon>
        <taxon>Holothuria</taxon>
    </lineage>
</organism>
<evidence type="ECO:0000256" key="9">
    <source>
        <dbReference type="ARBA" id="ARBA00031547"/>
    </source>
</evidence>
<evidence type="ECO:0000256" key="7">
    <source>
        <dbReference type="ARBA" id="ARBA00022840"/>
    </source>
</evidence>
<keyword evidence="3" id="KW-0808">Transferase</keyword>
<evidence type="ECO:0000256" key="3">
    <source>
        <dbReference type="ARBA" id="ARBA00022679"/>
    </source>
</evidence>
<dbReference type="GO" id="GO:0005524">
    <property type="term" value="F:ATP binding"/>
    <property type="evidence" value="ECO:0007669"/>
    <property type="project" value="UniProtKB-KW"/>
</dbReference>
<evidence type="ECO:0000256" key="1">
    <source>
        <dbReference type="ARBA" id="ARBA00001946"/>
    </source>
</evidence>
<comment type="caution">
    <text evidence="10">The sequence shown here is derived from an EMBL/GenBank/DDBJ whole genome shotgun (WGS) entry which is preliminary data.</text>
</comment>
<comment type="similarity">
    <text evidence="2">Belongs to the SELO family.</text>
</comment>
<keyword evidence="11" id="KW-1185">Reference proteome</keyword>
<dbReference type="OrthoDB" id="10254721at2759"/>
<reference evidence="10" key="1">
    <citation type="submission" date="2021-10" db="EMBL/GenBank/DDBJ databases">
        <title>Tropical sea cucumber genome reveals ecological adaptation and Cuvierian tubules defense mechanism.</title>
        <authorList>
            <person name="Chen T."/>
        </authorList>
    </citation>
    <scope>NUCLEOTIDE SEQUENCE</scope>
    <source>
        <strain evidence="10">Nanhai2018</strain>
        <tissue evidence="10">Muscle</tissue>
    </source>
</reference>
<keyword evidence="4" id="KW-0548">Nucleotidyltransferase</keyword>
<sequence>MYPPATGHSIKLLKLMSSGRKLQKWFALQHRLRVQLKHLYSSMASIETINFDNKVLRSLPLDPSQENHPRQVPGACFSLVKPTSLANPATVAYSTSAFELIDLPETELQRHDFPEYFCGNKHLPGSQTAAHCYCGHQFGVFAGQLGDGATMYLGEVVNKKGERWEIQFKGSGKTPYSRSADGRKVLRSTGCCVTSDTRIERDINYTGNPILEKCTVILRLAPTFLRFGSFEIVLPTSPESGRRGPSHGQKDILEALLNYTIESFFPEICQAHPDSLEDQTQALLEEVVKLTAVLVTEWQGVGFCHG</sequence>
<protein>
    <recommendedName>
        <fullName evidence="9">Selenoprotein O</fullName>
    </recommendedName>
</protein>